<evidence type="ECO:0000259" key="1">
    <source>
        <dbReference type="Pfam" id="PF00144"/>
    </source>
</evidence>
<dbReference type="AlphaFoldDB" id="A0A138ZX68"/>
<keyword evidence="3" id="KW-1185">Reference proteome</keyword>
<dbReference type="InterPro" id="IPR012338">
    <property type="entry name" value="Beta-lactam/transpept-like"/>
</dbReference>
<dbReference type="Gene3D" id="3.40.710.10">
    <property type="entry name" value="DD-peptidase/beta-lactamase superfamily"/>
    <property type="match status" value="1"/>
</dbReference>
<evidence type="ECO:0000313" key="2">
    <source>
        <dbReference type="EMBL" id="KXS09087.1"/>
    </source>
</evidence>
<dbReference type="STRING" id="1344416.A0A138ZX68"/>
<gene>
    <name evidence="2" type="ORF">M427DRAFT_141465</name>
</gene>
<reference evidence="2 3" key="1">
    <citation type="journal article" date="2015" name="Genome Biol. Evol.">
        <title>Phylogenomic analyses indicate that early fungi evolved digesting cell walls of algal ancestors of land plants.</title>
        <authorList>
            <person name="Chang Y."/>
            <person name="Wang S."/>
            <person name="Sekimoto S."/>
            <person name="Aerts A.L."/>
            <person name="Choi C."/>
            <person name="Clum A."/>
            <person name="LaButti K.M."/>
            <person name="Lindquist E.A."/>
            <person name="Yee Ngan C."/>
            <person name="Ohm R.A."/>
            <person name="Salamov A.A."/>
            <person name="Grigoriev I.V."/>
            <person name="Spatafora J.W."/>
            <person name="Berbee M.L."/>
        </authorList>
    </citation>
    <scope>NUCLEOTIDE SEQUENCE [LARGE SCALE GENOMIC DNA]</scope>
    <source>
        <strain evidence="2 3">JEL478</strain>
    </source>
</reference>
<proteinExistence type="predicted"/>
<evidence type="ECO:0000313" key="3">
    <source>
        <dbReference type="Proteomes" id="UP000070544"/>
    </source>
</evidence>
<sequence length="425" mass="46085">MLGNYNIVGFADQGFEAVTIAFTRGFAEDAEIGAGLTAYYKGKKVVDLVGGWTDNTHSSPLSPHHVYTVHSAGKPLEGISLAHVVSNGLLKYDQKISDVWSGFATGGKSDVLVKDLMTHQSGVGWLDEPHWPHVEELCDLDALARRIEGQPHNFGGKLTKSYHGLTRGWFINEIIRRTLGTTHGDLMRKWGAKLGVDVFVGLPKSEDARFCRVHFTPELLFMFKSIKSLSSTLPVTKKTTVVGAVEPEEDGGLQSNVLDVLRGETSSTYTVTNAAGLAAFANVMAMGGAINDLTLVDHDTHATAHQVDPRNLDSPDAIAFAQIRSCIGGWAESRPGSKVPNVRIDFSSGVPSPYVPDEWKGDGWCWSGWDGLGGSILQWDRFRQCALSYAPTKLNAGGGITDERAARIMLAFVECVETLEQPTKA</sequence>
<accession>A0A138ZX68</accession>
<protein>
    <submittedName>
        <fullName evidence="2">Beta-lactamase/transpeptidase-like protein</fullName>
    </submittedName>
</protein>
<name>A0A138ZX68_GONPJ</name>
<dbReference type="Pfam" id="PF00144">
    <property type="entry name" value="Beta-lactamase"/>
    <property type="match status" value="1"/>
</dbReference>
<organism evidence="2 3">
    <name type="scientific">Gonapodya prolifera (strain JEL478)</name>
    <name type="common">Monoblepharis prolifera</name>
    <dbReference type="NCBI Taxonomy" id="1344416"/>
    <lineage>
        <taxon>Eukaryota</taxon>
        <taxon>Fungi</taxon>
        <taxon>Fungi incertae sedis</taxon>
        <taxon>Chytridiomycota</taxon>
        <taxon>Chytridiomycota incertae sedis</taxon>
        <taxon>Monoblepharidomycetes</taxon>
        <taxon>Monoblepharidales</taxon>
        <taxon>Gonapodyaceae</taxon>
        <taxon>Gonapodya</taxon>
    </lineage>
</organism>
<dbReference type="InterPro" id="IPR052907">
    <property type="entry name" value="Beta-lactamase/esterase"/>
</dbReference>
<feature type="domain" description="Beta-lactamase-related" evidence="1">
    <location>
        <begin position="29"/>
        <end position="390"/>
    </location>
</feature>
<dbReference type="Proteomes" id="UP000070544">
    <property type="component" value="Unassembled WGS sequence"/>
</dbReference>
<dbReference type="EMBL" id="KQ965893">
    <property type="protein sequence ID" value="KXS09087.1"/>
    <property type="molecule type" value="Genomic_DNA"/>
</dbReference>
<dbReference type="InterPro" id="IPR001466">
    <property type="entry name" value="Beta-lactam-related"/>
</dbReference>
<dbReference type="OrthoDB" id="5946976at2759"/>
<dbReference type="PANTHER" id="PTHR43319">
    <property type="entry name" value="BETA-LACTAMASE-RELATED"/>
    <property type="match status" value="1"/>
</dbReference>
<dbReference type="PANTHER" id="PTHR43319:SF3">
    <property type="entry name" value="BETA-LACTAMASE-RELATED DOMAIN-CONTAINING PROTEIN"/>
    <property type="match status" value="1"/>
</dbReference>
<dbReference type="SUPFAM" id="SSF56601">
    <property type="entry name" value="beta-lactamase/transpeptidase-like"/>
    <property type="match status" value="1"/>
</dbReference>